<evidence type="ECO:0000259" key="11">
    <source>
        <dbReference type="PROSITE" id="PS52035"/>
    </source>
</evidence>
<dbReference type="SMART" id="SM00631">
    <property type="entry name" value="Zn_pept"/>
    <property type="match status" value="1"/>
</dbReference>
<evidence type="ECO:0000256" key="2">
    <source>
        <dbReference type="ARBA" id="ARBA00005988"/>
    </source>
</evidence>
<dbReference type="EMBL" id="CAJOBD010007524">
    <property type="protein sequence ID" value="CAF4088987.1"/>
    <property type="molecule type" value="Genomic_DNA"/>
</dbReference>
<dbReference type="Pfam" id="PF00246">
    <property type="entry name" value="Peptidase_M14"/>
    <property type="match status" value="1"/>
</dbReference>
<dbReference type="AlphaFoldDB" id="A0A819U2N2"/>
<keyword evidence="4" id="KW-0645">Protease</keyword>
<protein>
    <recommendedName>
        <fullName evidence="11">Peptidase M14 domain-containing protein</fullName>
    </recommendedName>
</protein>
<dbReference type="InterPro" id="IPR000834">
    <property type="entry name" value="Peptidase_M14"/>
</dbReference>
<evidence type="ECO:0000256" key="8">
    <source>
        <dbReference type="ARBA" id="ARBA00022833"/>
    </source>
</evidence>
<name>A0A819U2N2_9BILA</name>
<dbReference type="SUPFAM" id="SSF53187">
    <property type="entry name" value="Zn-dependent exopeptidases"/>
    <property type="match status" value="1"/>
</dbReference>
<dbReference type="GO" id="GO:0006508">
    <property type="term" value="P:proteolysis"/>
    <property type="evidence" value="ECO:0007669"/>
    <property type="project" value="UniProtKB-KW"/>
</dbReference>
<dbReference type="Proteomes" id="UP000663836">
    <property type="component" value="Unassembled WGS sequence"/>
</dbReference>
<evidence type="ECO:0000256" key="5">
    <source>
        <dbReference type="ARBA" id="ARBA00022723"/>
    </source>
</evidence>
<evidence type="ECO:0000256" key="7">
    <source>
        <dbReference type="ARBA" id="ARBA00022801"/>
    </source>
</evidence>
<keyword evidence="8" id="KW-0862">Zinc</keyword>
<proteinExistence type="inferred from homology"/>
<dbReference type="GO" id="GO:0008270">
    <property type="term" value="F:zinc ion binding"/>
    <property type="evidence" value="ECO:0007669"/>
    <property type="project" value="InterPro"/>
</dbReference>
<dbReference type="GO" id="GO:0005615">
    <property type="term" value="C:extracellular space"/>
    <property type="evidence" value="ECO:0007669"/>
    <property type="project" value="TreeGrafter"/>
</dbReference>
<evidence type="ECO:0000256" key="4">
    <source>
        <dbReference type="ARBA" id="ARBA00022670"/>
    </source>
</evidence>
<comment type="cofactor">
    <cofactor evidence="1">
        <name>Zn(2+)</name>
        <dbReference type="ChEBI" id="CHEBI:29105"/>
    </cofactor>
</comment>
<evidence type="ECO:0000313" key="12">
    <source>
        <dbReference type="EMBL" id="CAF4088987.1"/>
    </source>
</evidence>
<evidence type="ECO:0000256" key="3">
    <source>
        <dbReference type="ARBA" id="ARBA00022645"/>
    </source>
</evidence>
<keyword evidence="3" id="KW-0121">Carboxypeptidase</keyword>
<sequence>MADIGAIIERQRVLHNLHRSLSNTNDFAYNKYHTIEEIHAWIDQMVATYPELVTPLTIGKSYENRNIKGFKISSKKMATKIDGTKATTKKAVWWDGDRLWRKTRSKTSVPFCYGADPNRNWDHHWCERGASSDPCSDLFCGEKAFSEIEIAQVAKFIASQRDTIVNYINFHAYSQMWMSPWGYTTMRPAQFKLQDDGSIQAITALTAVHSTKYLHGSVAETIYLSSGSTADWAYGIANITFSYGVELRDTGEYGFLLPEDQIIPTGEETFAGLLALLQYIEKYVYA</sequence>
<keyword evidence="6" id="KW-0732">Signal</keyword>
<organism evidence="12 13">
    <name type="scientific">Rotaria sordida</name>
    <dbReference type="NCBI Taxonomy" id="392033"/>
    <lineage>
        <taxon>Eukaryota</taxon>
        <taxon>Metazoa</taxon>
        <taxon>Spiralia</taxon>
        <taxon>Gnathifera</taxon>
        <taxon>Rotifera</taxon>
        <taxon>Eurotatoria</taxon>
        <taxon>Bdelloidea</taxon>
        <taxon>Philodinida</taxon>
        <taxon>Philodinidae</taxon>
        <taxon>Rotaria</taxon>
    </lineage>
</organism>
<comment type="caution">
    <text evidence="12">The sequence shown here is derived from an EMBL/GenBank/DDBJ whole genome shotgun (WGS) entry which is preliminary data.</text>
</comment>
<accession>A0A819U2N2</accession>
<dbReference type="GO" id="GO:0004181">
    <property type="term" value="F:metallocarboxypeptidase activity"/>
    <property type="evidence" value="ECO:0007669"/>
    <property type="project" value="InterPro"/>
</dbReference>
<gene>
    <name evidence="12" type="ORF">JBS370_LOCUS31142</name>
</gene>
<dbReference type="PANTHER" id="PTHR11705">
    <property type="entry name" value="PROTEASE FAMILY M14 CARBOXYPEPTIDASE A,B"/>
    <property type="match status" value="1"/>
</dbReference>
<dbReference type="PANTHER" id="PTHR11705:SF143">
    <property type="entry name" value="SLL0236 PROTEIN"/>
    <property type="match status" value="1"/>
</dbReference>
<feature type="active site" description="Proton donor/acceptor" evidence="10">
    <location>
        <position position="246"/>
    </location>
</feature>
<keyword evidence="7" id="KW-0378">Hydrolase</keyword>
<dbReference type="PRINTS" id="PR00765">
    <property type="entry name" value="CRBOXYPTASEA"/>
</dbReference>
<dbReference type="Gene3D" id="3.40.630.10">
    <property type="entry name" value="Zn peptidases"/>
    <property type="match status" value="1"/>
</dbReference>
<evidence type="ECO:0000313" key="13">
    <source>
        <dbReference type="Proteomes" id="UP000663836"/>
    </source>
</evidence>
<evidence type="ECO:0000256" key="10">
    <source>
        <dbReference type="PROSITE-ProRule" id="PRU01379"/>
    </source>
</evidence>
<keyword evidence="5" id="KW-0479">Metal-binding</keyword>
<evidence type="ECO:0000256" key="9">
    <source>
        <dbReference type="ARBA" id="ARBA00023049"/>
    </source>
</evidence>
<dbReference type="PROSITE" id="PS52035">
    <property type="entry name" value="PEPTIDASE_M14"/>
    <property type="match status" value="1"/>
</dbReference>
<keyword evidence="9" id="KW-0482">Metalloprotease</keyword>
<dbReference type="FunFam" id="3.40.630.10:FF:000084">
    <property type="entry name" value="Carboxypeptidase B2"/>
    <property type="match status" value="1"/>
</dbReference>
<reference evidence="12" key="1">
    <citation type="submission" date="2021-02" db="EMBL/GenBank/DDBJ databases">
        <authorList>
            <person name="Nowell W R."/>
        </authorList>
    </citation>
    <scope>NUCLEOTIDE SEQUENCE</scope>
</reference>
<feature type="domain" description="Peptidase M14" evidence="11">
    <location>
        <begin position="94"/>
        <end position="280"/>
    </location>
</feature>
<evidence type="ECO:0000256" key="6">
    <source>
        <dbReference type="ARBA" id="ARBA00022729"/>
    </source>
</evidence>
<comment type="similarity">
    <text evidence="2 10">Belongs to the peptidase M14 family.</text>
</comment>
<evidence type="ECO:0000256" key="1">
    <source>
        <dbReference type="ARBA" id="ARBA00001947"/>
    </source>
</evidence>